<evidence type="ECO:0000256" key="3">
    <source>
        <dbReference type="ARBA" id="ARBA00023180"/>
    </source>
</evidence>
<gene>
    <name evidence="5" type="ORF">DIE28_10490</name>
</gene>
<dbReference type="InterPro" id="IPR049625">
    <property type="entry name" value="Glyco_transf_61_cat"/>
</dbReference>
<protein>
    <recommendedName>
        <fullName evidence="4">Glycosyltransferase 61 catalytic domain-containing protein</fullName>
    </recommendedName>
</protein>
<feature type="domain" description="Glycosyltransferase 61 catalytic" evidence="4">
    <location>
        <begin position="166"/>
        <end position="379"/>
    </location>
</feature>
<dbReference type="PANTHER" id="PTHR20961">
    <property type="entry name" value="GLYCOSYLTRANSFERASE"/>
    <property type="match status" value="1"/>
</dbReference>
<dbReference type="EMBL" id="QFCQ01000054">
    <property type="protein sequence ID" value="RDW13012.1"/>
    <property type="molecule type" value="Genomic_DNA"/>
</dbReference>
<dbReference type="InterPro" id="IPR007657">
    <property type="entry name" value="Glycosyltransferase_61"/>
</dbReference>
<keyword evidence="1" id="KW-0328">Glycosyltransferase</keyword>
<dbReference type="Proteomes" id="UP000256679">
    <property type="component" value="Unassembled WGS sequence"/>
</dbReference>
<dbReference type="Pfam" id="PF04577">
    <property type="entry name" value="Glyco_transf_61"/>
    <property type="match status" value="1"/>
</dbReference>
<evidence type="ECO:0000256" key="2">
    <source>
        <dbReference type="ARBA" id="ARBA00022679"/>
    </source>
</evidence>
<keyword evidence="3" id="KW-0325">Glycoprotein</keyword>
<name>A0A3D8PBI9_9RHOB</name>
<evidence type="ECO:0000313" key="5">
    <source>
        <dbReference type="EMBL" id="RDW13012.1"/>
    </source>
</evidence>
<proteinExistence type="predicted"/>
<comment type="caution">
    <text evidence="5">The sequence shown here is derived from an EMBL/GenBank/DDBJ whole genome shotgun (WGS) entry which is preliminary data.</text>
</comment>
<keyword evidence="2" id="KW-0808">Transferase</keyword>
<dbReference type="GO" id="GO:0016757">
    <property type="term" value="F:glycosyltransferase activity"/>
    <property type="evidence" value="ECO:0007669"/>
    <property type="project" value="UniProtKB-KW"/>
</dbReference>
<reference evidence="5 6" key="1">
    <citation type="submission" date="2018-05" db="EMBL/GenBank/DDBJ databases">
        <title>Whole genome sequencing of Paracoccus thiocyanatus SST.</title>
        <authorList>
            <person name="Ghosh W."/>
            <person name="Rameez M.J."/>
            <person name="Roy C."/>
        </authorList>
    </citation>
    <scope>NUCLEOTIDE SEQUENCE [LARGE SCALE GENOMIC DNA]</scope>
    <source>
        <strain evidence="5 6">SST</strain>
    </source>
</reference>
<evidence type="ECO:0000313" key="6">
    <source>
        <dbReference type="Proteomes" id="UP000256679"/>
    </source>
</evidence>
<accession>A0A3D8PBI9</accession>
<evidence type="ECO:0000259" key="4">
    <source>
        <dbReference type="Pfam" id="PF04577"/>
    </source>
</evidence>
<evidence type="ECO:0000256" key="1">
    <source>
        <dbReference type="ARBA" id="ARBA00022676"/>
    </source>
</evidence>
<dbReference type="AlphaFoldDB" id="A0A3D8PBI9"/>
<organism evidence="5 6">
    <name type="scientific">Paracoccus thiocyanatus</name>
    <dbReference type="NCBI Taxonomy" id="34006"/>
    <lineage>
        <taxon>Bacteria</taxon>
        <taxon>Pseudomonadati</taxon>
        <taxon>Pseudomonadota</taxon>
        <taxon>Alphaproteobacteria</taxon>
        <taxon>Rhodobacterales</taxon>
        <taxon>Paracoccaceae</taxon>
        <taxon>Paracoccus</taxon>
    </lineage>
</organism>
<sequence length="450" mass="51367">MQDMEQQSPLWAGPPDEYFFVVGRDPGLWFVEPPEWLVRPVPGARVRQYGCSDYANVQEVIEKNLEPRWQETQPLVLETNTLPVIGKDVTFRGGGAQVQDRFLPNGASGDRSFSRYLKHNPGLRPFRQTNRFFAAARQETTMDLPIWPLESGRIPVGIECRNRTNFYHFMTESLPLLVHYVDSQAERITFHCRNDDPSGFSDRFIRAIFPEIHDRVSFTARATSYERVNIPLNLRHMIYANGDPRIQQPIESAQGDPEWQTVSAHVQRRKFILKNTYDASLRLLRERALSKISQADLDKMPKRIWISRDDRNANIKHRPLIGEEKLVARLRDLGFERMYFESMAPLEQIAAVHAAEVIGAAHGAFFANMIFANPNAHIIEVGSVQTQFHRWGDFLGNAHASGCRYSVVFGDTAQDDPSEIPSIKQGHIGVRIGDKAIDLICRLAEQGQFD</sequence>
<keyword evidence="6" id="KW-1185">Reference proteome</keyword>